<feature type="site" description="Transition state stabilizer" evidence="11">
    <location>
        <position position="30"/>
    </location>
</feature>
<keyword evidence="4" id="KW-0808">Transferase</keyword>
<dbReference type="PIRSF" id="PIRSF016496">
    <property type="entry name" value="Kin_FomA"/>
    <property type="match status" value="1"/>
</dbReference>
<dbReference type="InterPro" id="IPR024192">
    <property type="entry name" value="Fosfomycin_R_FomA-type"/>
</dbReference>
<keyword evidence="5 10" id="KW-0547">Nucleotide-binding</keyword>
<evidence type="ECO:0000256" key="10">
    <source>
        <dbReference type="PIRSR" id="PIRSR016496-1"/>
    </source>
</evidence>
<gene>
    <name evidence="14" type="primary">LOC104225818</name>
</gene>
<dbReference type="Gene3D" id="3.40.1160.10">
    <property type="entry name" value="Acetylglutamate kinase-like"/>
    <property type="match status" value="2"/>
</dbReference>
<dbReference type="GO" id="GO:0005829">
    <property type="term" value="C:cytosol"/>
    <property type="evidence" value="ECO:0007669"/>
    <property type="project" value="TreeGrafter"/>
</dbReference>
<organism evidence="13 14">
    <name type="scientific">Nicotiana sylvestris</name>
    <name type="common">Wood tobacco</name>
    <name type="synonym">South American tobacco</name>
    <dbReference type="NCBI Taxonomy" id="4096"/>
    <lineage>
        <taxon>Eukaryota</taxon>
        <taxon>Viridiplantae</taxon>
        <taxon>Streptophyta</taxon>
        <taxon>Embryophyta</taxon>
        <taxon>Tracheophyta</taxon>
        <taxon>Spermatophyta</taxon>
        <taxon>Magnoliopsida</taxon>
        <taxon>eudicotyledons</taxon>
        <taxon>Gunneridae</taxon>
        <taxon>Pentapetalae</taxon>
        <taxon>asterids</taxon>
        <taxon>lamiids</taxon>
        <taxon>Solanales</taxon>
        <taxon>Solanaceae</taxon>
        <taxon>Nicotianoideae</taxon>
        <taxon>Nicotianeae</taxon>
        <taxon>Nicotiana</taxon>
    </lineage>
</organism>
<dbReference type="CDD" id="cd04241">
    <property type="entry name" value="AAK_FomA-like"/>
    <property type="match status" value="1"/>
</dbReference>
<dbReference type="InterPro" id="IPR001048">
    <property type="entry name" value="Asp/Glu/Uridylate_kinase"/>
</dbReference>
<evidence type="ECO:0000256" key="4">
    <source>
        <dbReference type="ARBA" id="ARBA00022679"/>
    </source>
</evidence>
<dbReference type="EC" id="2.7.4.26" evidence="2"/>
<evidence type="ECO:0000313" key="14">
    <source>
        <dbReference type="RefSeq" id="XP_009775985.1"/>
    </source>
</evidence>
<sequence length="299" mass="32077">MEQNKASASIPPTKRVRCIVKLGGAAITCKNKLETIDEENLKEVSSQLRQALIPNSDSAKVLGMDWSKRPGQSEPPSFVDEFSDQPVVDSESFIVVHGAGSFGHFQASKSGVHKGGLSQPLVKAGFVATRISRMTEADISMVIKAIDAGFIPVLHGDAILDTLQECTILSGDVIIRHLAAELKPEFVVFLTDVLGVYDRPPVEPGAILIQEIAVREDGSWSVVKPRLEDTSKPVEFSVAAHDTTGGMVTKITEAAMIAKLGIDVYITKAGTDHSVKALSGILKGSIPDDWLGTAIRYMS</sequence>
<evidence type="ECO:0000313" key="13">
    <source>
        <dbReference type="Proteomes" id="UP000189701"/>
    </source>
</evidence>
<dbReference type="InterPro" id="IPR036393">
    <property type="entry name" value="AceGlu_kinase-like_sf"/>
</dbReference>
<feature type="binding site" evidence="10">
    <location>
        <position position="246"/>
    </location>
    <ligand>
        <name>ATP</name>
        <dbReference type="ChEBI" id="CHEBI:30616"/>
    </ligand>
</feature>
<evidence type="ECO:0000259" key="12">
    <source>
        <dbReference type="Pfam" id="PF00696"/>
    </source>
</evidence>
<comment type="catalytic activity">
    <reaction evidence="9">
        <text>isopentenyl phosphate + ATP = isopentenyl diphosphate + ADP</text>
        <dbReference type="Rhea" id="RHEA:33963"/>
        <dbReference type="ChEBI" id="CHEBI:30616"/>
        <dbReference type="ChEBI" id="CHEBI:65078"/>
        <dbReference type="ChEBI" id="CHEBI:128769"/>
        <dbReference type="ChEBI" id="CHEBI:456216"/>
        <dbReference type="EC" id="2.7.4.26"/>
    </reaction>
</comment>
<dbReference type="Proteomes" id="UP000189701">
    <property type="component" value="Unplaced"/>
</dbReference>
<evidence type="ECO:0000256" key="1">
    <source>
        <dbReference type="ARBA" id="ARBA00010540"/>
    </source>
</evidence>
<feature type="binding site" evidence="10">
    <location>
        <position position="250"/>
    </location>
    <ligand>
        <name>ATP</name>
        <dbReference type="ChEBI" id="CHEBI:30616"/>
    </ligand>
</feature>
<evidence type="ECO:0000256" key="11">
    <source>
        <dbReference type="PIRSR" id="PIRSR016496-2"/>
    </source>
</evidence>
<evidence type="ECO:0000256" key="9">
    <source>
        <dbReference type="ARBA" id="ARBA00049063"/>
    </source>
</evidence>
<dbReference type="PANTHER" id="PTHR43654:SF1">
    <property type="entry name" value="ISOPENTENYL PHOSPHATE KINASE"/>
    <property type="match status" value="1"/>
</dbReference>
<proteinExistence type="inferred from homology"/>
<dbReference type="PANTHER" id="PTHR43654">
    <property type="entry name" value="GLUTAMATE 5-KINASE"/>
    <property type="match status" value="1"/>
</dbReference>
<evidence type="ECO:0000256" key="2">
    <source>
        <dbReference type="ARBA" id="ARBA00012908"/>
    </source>
</evidence>
<evidence type="ECO:0000256" key="5">
    <source>
        <dbReference type="ARBA" id="ARBA00022741"/>
    </source>
</evidence>
<feature type="domain" description="Aspartate/glutamate/uridylate kinase" evidence="12">
    <location>
        <begin position="132"/>
        <end position="267"/>
    </location>
</feature>
<keyword evidence="13" id="KW-1185">Reference proteome</keyword>
<feature type="binding site" evidence="10">
    <location>
        <position position="171"/>
    </location>
    <ligand>
        <name>substrate</name>
    </ligand>
</feature>
<dbReference type="GO" id="GO:0016301">
    <property type="term" value="F:kinase activity"/>
    <property type="evidence" value="ECO:0007669"/>
    <property type="project" value="UniProtKB-KW"/>
</dbReference>
<keyword evidence="6" id="KW-0418">Kinase</keyword>
<evidence type="ECO:0000256" key="7">
    <source>
        <dbReference type="ARBA" id="ARBA00022840"/>
    </source>
</evidence>
<accession>A0A1U7WP13</accession>
<dbReference type="AlphaFoldDB" id="A0A1U7WP13"/>
<keyword evidence="8" id="KW-0414">Isoprene biosynthesis</keyword>
<evidence type="ECO:0000256" key="8">
    <source>
        <dbReference type="ARBA" id="ARBA00023229"/>
    </source>
</evidence>
<name>A0A1U7WP13_NICSY</name>
<evidence type="ECO:0000256" key="6">
    <source>
        <dbReference type="ARBA" id="ARBA00022777"/>
    </source>
</evidence>
<dbReference type="RefSeq" id="XP_009775985.1">
    <property type="nucleotide sequence ID" value="XM_009777683.1"/>
</dbReference>
<dbReference type="SUPFAM" id="SSF53633">
    <property type="entry name" value="Carbamate kinase-like"/>
    <property type="match status" value="1"/>
</dbReference>
<protein>
    <recommendedName>
        <fullName evidence="3">Isopentenyl phosphate kinase</fullName>
        <ecNumber evidence="2">2.7.4.26</ecNumber>
    </recommendedName>
</protein>
<reference evidence="14" key="2">
    <citation type="submission" date="2025-08" db="UniProtKB">
        <authorList>
            <consortium name="RefSeq"/>
        </authorList>
    </citation>
    <scope>IDENTIFICATION</scope>
    <source>
        <tissue evidence="14">Leaf</tissue>
    </source>
</reference>
<comment type="similarity">
    <text evidence="1">Belongs to the isopentenyl phosphate kinase family.</text>
</comment>
<feature type="binding site" evidence="10">
    <location>
        <position position="192"/>
    </location>
    <ligand>
        <name>ATP</name>
        <dbReference type="ChEBI" id="CHEBI:30616"/>
    </ligand>
</feature>
<evidence type="ECO:0000256" key="3">
    <source>
        <dbReference type="ARBA" id="ARBA00017267"/>
    </source>
</evidence>
<dbReference type="GO" id="GO:0016114">
    <property type="term" value="P:terpenoid biosynthetic process"/>
    <property type="evidence" value="ECO:0007669"/>
    <property type="project" value="TreeGrafter"/>
</dbReference>
<reference evidence="13" key="1">
    <citation type="journal article" date="2013" name="Genome Biol.">
        <title>Reference genomes and transcriptomes of Nicotiana sylvestris and Nicotiana tomentosiformis.</title>
        <authorList>
            <person name="Sierro N."/>
            <person name="Battey J.N."/>
            <person name="Ouadi S."/>
            <person name="Bovet L."/>
            <person name="Goepfert S."/>
            <person name="Bakaher N."/>
            <person name="Peitsch M.C."/>
            <person name="Ivanov N.V."/>
        </authorList>
    </citation>
    <scope>NUCLEOTIDE SEQUENCE [LARGE SCALE GENOMIC DNA]</scope>
</reference>
<keyword evidence="7 10" id="KW-0067">ATP-binding</keyword>
<feature type="binding site" evidence="10">
    <location>
        <position position="71"/>
    </location>
    <ligand>
        <name>substrate</name>
    </ligand>
</feature>
<dbReference type="GO" id="GO:0102043">
    <property type="term" value="F:isopentenyl phosphate kinase activity"/>
    <property type="evidence" value="ECO:0007669"/>
    <property type="project" value="UniProtKB-EC"/>
</dbReference>
<dbReference type="Pfam" id="PF00696">
    <property type="entry name" value="AA_kinase"/>
    <property type="match status" value="1"/>
</dbReference>
<dbReference type="GO" id="GO:0005524">
    <property type="term" value="F:ATP binding"/>
    <property type="evidence" value="ECO:0007669"/>
    <property type="project" value="UniProtKB-KW"/>
</dbReference>